<evidence type="ECO:0000256" key="2">
    <source>
        <dbReference type="ARBA" id="ARBA00010961"/>
    </source>
</evidence>
<dbReference type="GO" id="GO:0004803">
    <property type="term" value="F:transposase activity"/>
    <property type="evidence" value="ECO:0007669"/>
    <property type="project" value="InterPro"/>
</dbReference>
<sequence length="62" mass="7016">MRRARVRSNRRGRGRSAFLCSLLPRGLSGVQLVISDAHTGLVNRRRGPAWRFLTTLPYALKP</sequence>
<dbReference type="GO" id="GO:0006313">
    <property type="term" value="P:DNA transposition"/>
    <property type="evidence" value="ECO:0007669"/>
    <property type="project" value="InterPro"/>
</dbReference>
<dbReference type="Pfam" id="PF00872">
    <property type="entry name" value="Transposase_mut"/>
    <property type="match status" value="1"/>
</dbReference>
<protein>
    <submittedName>
        <fullName evidence="6">Uncharacterized protein</fullName>
    </submittedName>
</protein>
<evidence type="ECO:0000256" key="5">
    <source>
        <dbReference type="ARBA" id="ARBA00023172"/>
    </source>
</evidence>
<accession>A0A117QXL1</accession>
<organism evidence="6 7">
    <name type="scientific">Streptomyces griseorubiginosus</name>
    <dbReference type="NCBI Taxonomy" id="67304"/>
    <lineage>
        <taxon>Bacteria</taxon>
        <taxon>Bacillati</taxon>
        <taxon>Actinomycetota</taxon>
        <taxon>Actinomycetes</taxon>
        <taxon>Kitasatosporales</taxon>
        <taxon>Streptomycetaceae</taxon>
        <taxon>Streptomyces</taxon>
    </lineage>
</organism>
<dbReference type="AlphaFoldDB" id="A0A117QXL1"/>
<keyword evidence="5" id="KW-0233">DNA recombination</keyword>
<dbReference type="EMBL" id="LMWV01000036">
    <property type="protein sequence ID" value="KUN59505.1"/>
    <property type="molecule type" value="Genomic_DNA"/>
</dbReference>
<evidence type="ECO:0000256" key="3">
    <source>
        <dbReference type="ARBA" id="ARBA00022578"/>
    </source>
</evidence>
<dbReference type="GO" id="GO:0003677">
    <property type="term" value="F:DNA binding"/>
    <property type="evidence" value="ECO:0007669"/>
    <property type="project" value="UniProtKB-KW"/>
</dbReference>
<evidence type="ECO:0000313" key="7">
    <source>
        <dbReference type="Proteomes" id="UP000054375"/>
    </source>
</evidence>
<gene>
    <name evidence="6" type="ORF">AQJ54_39335</name>
</gene>
<evidence type="ECO:0000256" key="4">
    <source>
        <dbReference type="ARBA" id="ARBA00023125"/>
    </source>
</evidence>
<keyword evidence="4" id="KW-0238">DNA-binding</keyword>
<proteinExistence type="inferred from homology"/>
<keyword evidence="3" id="KW-0815">Transposition</keyword>
<keyword evidence="7" id="KW-1185">Reference proteome</keyword>
<name>A0A117QXL1_9ACTN</name>
<dbReference type="Proteomes" id="UP000054375">
    <property type="component" value="Unassembled WGS sequence"/>
</dbReference>
<evidence type="ECO:0000256" key="1">
    <source>
        <dbReference type="ARBA" id="ARBA00002190"/>
    </source>
</evidence>
<reference evidence="6 7" key="1">
    <citation type="submission" date="2015-10" db="EMBL/GenBank/DDBJ databases">
        <title>Draft genome sequence of Streptomyces griseorubiginosus DSM 40469, type strain for the species Streptomyces griseorubiginosus.</title>
        <authorList>
            <person name="Ruckert C."/>
            <person name="Winkler A."/>
            <person name="Kalinowski J."/>
            <person name="Kampfer P."/>
            <person name="Glaeser S."/>
        </authorList>
    </citation>
    <scope>NUCLEOTIDE SEQUENCE [LARGE SCALE GENOMIC DNA]</scope>
    <source>
        <strain evidence="6 7">DSM 40469</strain>
    </source>
</reference>
<comment type="caution">
    <text evidence="6">The sequence shown here is derived from an EMBL/GenBank/DDBJ whole genome shotgun (WGS) entry which is preliminary data.</text>
</comment>
<comment type="similarity">
    <text evidence="2">Belongs to the transposase mutator family.</text>
</comment>
<dbReference type="InterPro" id="IPR001207">
    <property type="entry name" value="Transposase_mutator"/>
</dbReference>
<evidence type="ECO:0000313" key="6">
    <source>
        <dbReference type="EMBL" id="KUN59505.1"/>
    </source>
</evidence>
<comment type="function">
    <text evidence="1">Required for the transposition of the insertion element.</text>
</comment>